<gene>
    <name evidence="1" type="ORF">Esi_0132_0085</name>
</gene>
<evidence type="ECO:0000313" key="1">
    <source>
        <dbReference type="EMBL" id="CBN78598.1"/>
    </source>
</evidence>
<protein>
    <submittedName>
        <fullName evidence="1">Uncharacterized protein</fullName>
    </submittedName>
</protein>
<reference evidence="1 2" key="1">
    <citation type="journal article" date="2010" name="Nature">
        <title>The Ectocarpus genome and the independent evolution of multicellularity in brown algae.</title>
        <authorList>
            <person name="Cock J.M."/>
            <person name="Sterck L."/>
            <person name="Rouze P."/>
            <person name="Scornet D."/>
            <person name="Allen A.E."/>
            <person name="Amoutzias G."/>
            <person name="Anthouard V."/>
            <person name="Artiguenave F."/>
            <person name="Aury J.M."/>
            <person name="Badger J.H."/>
            <person name="Beszteri B."/>
            <person name="Billiau K."/>
            <person name="Bonnet E."/>
            <person name="Bothwell J.H."/>
            <person name="Bowler C."/>
            <person name="Boyen C."/>
            <person name="Brownlee C."/>
            <person name="Carrano C.J."/>
            <person name="Charrier B."/>
            <person name="Cho G.Y."/>
            <person name="Coelho S.M."/>
            <person name="Collen J."/>
            <person name="Corre E."/>
            <person name="Da Silva C."/>
            <person name="Delage L."/>
            <person name="Delaroque N."/>
            <person name="Dittami S.M."/>
            <person name="Doulbeau S."/>
            <person name="Elias M."/>
            <person name="Farnham G."/>
            <person name="Gachon C.M."/>
            <person name="Gschloessl B."/>
            <person name="Heesch S."/>
            <person name="Jabbari K."/>
            <person name="Jubin C."/>
            <person name="Kawai H."/>
            <person name="Kimura K."/>
            <person name="Kloareg B."/>
            <person name="Kupper F.C."/>
            <person name="Lang D."/>
            <person name="Le Bail A."/>
            <person name="Leblanc C."/>
            <person name="Lerouge P."/>
            <person name="Lohr M."/>
            <person name="Lopez P.J."/>
            <person name="Martens C."/>
            <person name="Maumus F."/>
            <person name="Michel G."/>
            <person name="Miranda-Saavedra D."/>
            <person name="Morales J."/>
            <person name="Moreau H."/>
            <person name="Motomura T."/>
            <person name="Nagasato C."/>
            <person name="Napoli C.A."/>
            <person name="Nelson D.R."/>
            <person name="Nyvall-Collen P."/>
            <person name="Peters A.F."/>
            <person name="Pommier C."/>
            <person name="Potin P."/>
            <person name="Poulain J."/>
            <person name="Quesneville H."/>
            <person name="Read B."/>
            <person name="Rensing S.A."/>
            <person name="Ritter A."/>
            <person name="Rousvoal S."/>
            <person name="Samanta M."/>
            <person name="Samson G."/>
            <person name="Schroeder D.C."/>
            <person name="Segurens B."/>
            <person name="Strittmatter M."/>
            <person name="Tonon T."/>
            <person name="Tregear J.W."/>
            <person name="Valentin K."/>
            <person name="von Dassow P."/>
            <person name="Yamagishi T."/>
            <person name="Van de Peer Y."/>
            <person name="Wincker P."/>
        </authorList>
    </citation>
    <scope>NUCLEOTIDE SEQUENCE [LARGE SCALE GENOMIC DNA]</scope>
    <source>
        <strain evidence="2">Ec32 / CCAP1310/4</strain>
    </source>
</reference>
<dbReference type="EMBL" id="FN647950">
    <property type="protein sequence ID" value="CBN78598.1"/>
    <property type="molecule type" value="Genomic_DNA"/>
</dbReference>
<dbReference type="InParanoid" id="D8LEN5"/>
<proteinExistence type="predicted"/>
<evidence type="ECO:0000313" key="2">
    <source>
        <dbReference type="Proteomes" id="UP000002630"/>
    </source>
</evidence>
<dbReference type="Proteomes" id="UP000002630">
    <property type="component" value="Linkage Group LG24"/>
</dbReference>
<sequence length="88" mass="9595">MSKQEDPIDDELLPDASQTAKELLAKGLFKDKFTAALLNGIEPDDGDLDRRSSCNDGCNSLLLARDAAFALLVARLHERPQALLVIIC</sequence>
<name>D8LEN5_ECTSI</name>
<organism evidence="1 2">
    <name type="scientific">Ectocarpus siliculosus</name>
    <name type="common">Brown alga</name>
    <name type="synonym">Conferva siliculosa</name>
    <dbReference type="NCBI Taxonomy" id="2880"/>
    <lineage>
        <taxon>Eukaryota</taxon>
        <taxon>Sar</taxon>
        <taxon>Stramenopiles</taxon>
        <taxon>Ochrophyta</taxon>
        <taxon>PX clade</taxon>
        <taxon>Phaeophyceae</taxon>
        <taxon>Ectocarpales</taxon>
        <taxon>Ectocarpaceae</taxon>
        <taxon>Ectocarpus</taxon>
    </lineage>
</organism>
<keyword evidence="2" id="KW-1185">Reference proteome</keyword>
<accession>D8LEN5</accession>
<dbReference type="EMBL" id="FN649749">
    <property type="protein sequence ID" value="CBN78598.1"/>
    <property type="molecule type" value="Genomic_DNA"/>
</dbReference>
<dbReference type="AlphaFoldDB" id="D8LEN5"/>